<accession>A0A2T3A161</accession>
<keyword evidence="2" id="KW-1185">Reference proteome</keyword>
<dbReference type="InParanoid" id="A0A2T3A161"/>
<dbReference type="EMBL" id="KZ678516">
    <property type="protein sequence ID" value="PSR80902.1"/>
    <property type="molecule type" value="Genomic_DNA"/>
</dbReference>
<proteinExistence type="predicted"/>
<dbReference type="AlphaFoldDB" id="A0A2T3A161"/>
<name>A0A2T3A161_9PEZI</name>
<dbReference type="Proteomes" id="UP000241462">
    <property type="component" value="Unassembled WGS sequence"/>
</dbReference>
<protein>
    <submittedName>
        <fullName evidence="1">Uncharacterized protein</fullName>
    </submittedName>
</protein>
<evidence type="ECO:0000313" key="2">
    <source>
        <dbReference type="Proteomes" id="UP000241462"/>
    </source>
</evidence>
<reference evidence="1 2" key="1">
    <citation type="journal article" date="2018" name="Mycol. Prog.">
        <title>Coniella lustricola, a new species from submerged detritus.</title>
        <authorList>
            <person name="Raudabaugh D.B."/>
            <person name="Iturriaga T."/>
            <person name="Carver A."/>
            <person name="Mondo S."/>
            <person name="Pangilinan J."/>
            <person name="Lipzen A."/>
            <person name="He G."/>
            <person name="Amirebrahimi M."/>
            <person name="Grigoriev I.V."/>
            <person name="Miller A.N."/>
        </authorList>
    </citation>
    <scope>NUCLEOTIDE SEQUENCE [LARGE SCALE GENOMIC DNA]</scope>
    <source>
        <strain evidence="1 2">B22-T-1</strain>
    </source>
</reference>
<sequence>MRRTKTGPCSIIILARTVSGSSPPTLMMCSGRNHNSLQLCILRPTHSTVSAVLYQSRPFCLGTHGPSTTSYALLCISASQCY</sequence>
<organism evidence="1 2">
    <name type="scientific">Coniella lustricola</name>
    <dbReference type="NCBI Taxonomy" id="2025994"/>
    <lineage>
        <taxon>Eukaryota</taxon>
        <taxon>Fungi</taxon>
        <taxon>Dikarya</taxon>
        <taxon>Ascomycota</taxon>
        <taxon>Pezizomycotina</taxon>
        <taxon>Sordariomycetes</taxon>
        <taxon>Sordariomycetidae</taxon>
        <taxon>Diaporthales</taxon>
        <taxon>Schizoparmaceae</taxon>
        <taxon>Coniella</taxon>
    </lineage>
</organism>
<gene>
    <name evidence="1" type="ORF">BD289DRAFT_51949</name>
</gene>
<evidence type="ECO:0000313" key="1">
    <source>
        <dbReference type="EMBL" id="PSR80902.1"/>
    </source>
</evidence>